<dbReference type="PANTHER" id="PTHR38436">
    <property type="entry name" value="POLYKETIDE CYCLASE SNOAL-LIKE DOMAIN"/>
    <property type="match status" value="1"/>
</dbReference>
<dbReference type="InterPro" id="IPR032710">
    <property type="entry name" value="NTF2-like_dom_sf"/>
</dbReference>
<evidence type="ECO:0000313" key="2">
    <source>
        <dbReference type="Proteomes" id="UP000830198"/>
    </source>
</evidence>
<reference evidence="1 2" key="1">
    <citation type="submission" date="2022-04" db="EMBL/GenBank/DDBJ databases">
        <title>The arsenic-methylating capacity of Chitinophaga filiformis YT5 during chitin decomposition.</title>
        <authorList>
            <person name="Chen G."/>
            <person name="Liang Y."/>
        </authorList>
    </citation>
    <scope>NUCLEOTIDE SEQUENCE [LARGE SCALE GENOMIC DNA]</scope>
    <source>
        <strain evidence="1 2">YT5</strain>
    </source>
</reference>
<keyword evidence="2" id="KW-1185">Reference proteome</keyword>
<dbReference type="SUPFAM" id="SSF54427">
    <property type="entry name" value="NTF2-like"/>
    <property type="match status" value="1"/>
</dbReference>
<proteinExistence type="predicted"/>
<evidence type="ECO:0000313" key="1">
    <source>
        <dbReference type="EMBL" id="UPK72834.1"/>
    </source>
</evidence>
<protein>
    <submittedName>
        <fullName evidence="1">Ester cyclase</fullName>
    </submittedName>
</protein>
<dbReference type="InterPro" id="IPR009959">
    <property type="entry name" value="Cyclase_SnoaL-like"/>
</dbReference>
<organism evidence="1 2">
    <name type="scientific">Chitinophaga filiformis</name>
    <name type="common">Myxococcus filiformis</name>
    <name type="synonym">Flexibacter filiformis</name>
    <dbReference type="NCBI Taxonomy" id="104663"/>
    <lineage>
        <taxon>Bacteria</taxon>
        <taxon>Pseudomonadati</taxon>
        <taxon>Bacteroidota</taxon>
        <taxon>Chitinophagia</taxon>
        <taxon>Chitinophagales</taxon>
        <taxon>Chitinophagaceae</taxon>
        <taxon>Chitinophaga</taxon>
    </lineage>
</organism>
<dbReference type="Pfam" id="PF07366">
    <property type="entry name" value="SnoaL"/>
    <property type="match status" value="1"/>
</dbReference>
<dbReference type="RefSeq" id="WP_247815007.1">
    <property type="nucleotide sequence ID" value="NZ_CP095855.1"/>
</dbReference>
<gene>
    <name evidence="1" type="ORF">MYF79_16200</name>
</gene>
<dbReference type="EMBL" id="CP095855">
    <property type="protein sequence ID" value="UPK72834.1"/>
    <property type="molecule type" value="Genomic_DNA"/>
</dbReference>
<dbReference type="Gene3D" id="3.10.450.50">
    <property type="match status" value="1"/>
</dbReference>
<name>A0ABY4IBX1_CHIFI</name>
<dbReference type="PANTHER" id="PTHR38436:SF1">
    <property type="entry name" value="ESTER CYCLASE"/>
    <property type="match status" value="1"/>
</dbReference>
<sequence>MTATIEQNKAIVRRFNKEIIEEGNQESFREIVDPAFINHTAAKGMDKGPAGLIHTFENILRPAFSDLKVTIHEQVGEGDKVTTRKTISGIHTGSFMGVPATHQPVMIQVMDMVTIKDGKYYEHWGVNTMMALAAELKALHTGGK</sequence>
<dbReference type="Proteomes" id="UP000830198">
    <property type="component" value="Chromosome"/>
</dbReference>
<accession>A0ABY4IBX1</accession>